<organism evidence="1 2">
    <name type="scientific">Dendrothele bispora (strain CBS 962.96)</name>
    <dbReference type="NCBI Taxonomy" id="1314807"/>
    <lineage>
        <taxon>Eukaryota</taxon>
        <taxon>Fungi</taxon>
        <taxon>Dikarya</taxon>
        <taxon>Basidiomycota</taxon>
        <taxon>Agaricomycotina</taxon>
        <taxon>Agaricomycetes</taxon>
        <taxon>Agaricomycetidae</taxon>
        <taxon>Agaricales</taxon>
        <taxon>Agaricales incertae sedis</taxon>
        <taxon>Dendrothele</taxon>
    </lineage>
</organism>
<keyword evidence="2" id="KW-1185">Reference proteome</keyword>
<sequence>ARYDTATTNLQNHVASCEKRVAPPEHAITTYATGGAYNKGALRFWLGMQCVKRQRPFEMARDPELHEQYKVLNPNVNLKDVKSPQTISSDIKEFRALSISEVKNSLAKYDGFFHLSFDGWTAPNVLSFLGIDVNYCDDEGHLVGYTLDFTP</sequence>
<gene>
    <name evidence="1" type="ORF">K435DRAFT_666793</name>
</gene>
<reference evidence="1 2" key="1">
    <citation type="journal article" date="2019" name="Nat. Ecol. Evol.">
        <title>Megaphylogeny resolves global patterns of mushroom evolution.</title>
        <authorList>
            <person name="Varga T."/>
            <person name="Krizsan K."/>
            <person name="Foldi C."/>
            <person name="Dima B."/>
            <person name="Sanchez-Garcia M."/>
            <person name="Sanchez-Ramirez S."/>
            <person name="Szollosi G.J."/>
            <person name="Szarkandi J.G."/>
            <person name="Papp V."/>
            <person name="Albert L."/>
            <person name="Andreopoulos W."/>
            <person name="Angelini C."/>
            <person name="Antonin V."/>
            <person name="Barry K.W."/>
            <person name="Bougher N.L."/>
            <person name="Buchanan P."/>
            <person name="Buyck B."/>
            <person name="Bense V."/>
            <person name="Catcheside P."/>
            <person name="Chovatia M."/>
            <person name="Cooper J."/>
            <person name="Damon W."/>
            <person name="Desjardin D."/>
            <person name="Finy P."/>
            <person name="Geml J."/>
            <person name="Haridas S."/>
            <person name="Hughes K."/>
            <person name="Justo A."/>
            <person name="Karasinski D."/>
            <person name="Kautmanova I."/>
            <person name="Kiss B."/>
            <person name="Kocsube S."/>
            <person name="Kotiranta H."/>
            <person name="LaButti K.M."/>
            <person name="Lechner B.E."/>
            <person name="Liimatainen K."/>
            <person name="Lipzen A."/>
            <person name="Lukacs Z."/>
            <person name="Mihaltcheva S."/>
            <person name="Morgado L.N."/>
            <person name="Niskanen T."/>
            <person name="Noordeloos M.E."/>
            <person name="Ohm R.A."/>
            <person name="Ortiz-Santana B."/>
            <person name="Ovrebo C."/>
            <person name="Racz N."/>
            <person name="Riley R."/>
            <person name="Savchenko A."/>
            <person name="Shiryaev A."/>
            <person name="Soop K."/>
            <person name="Spirin V."/>
            <person name="Szebenyi C."/>
            <person name="Tomsovsky M."/>
            <person name="Tulloss R.E."/>
            <person name="Uehling J."/>
            <person name="Grigoriev I.V."/>
            <person name="Vagvolgyi C."/>
            <person name="Papp T."/>
            <person name="Martin F.M."/>
            <person name="Miettinen O."/>
            <person name="Hibbett D.S."/>
            <person name="Nagy L.G."/>
        </authorList>
    </citation>
    <scope>NUCLEOTIDE SEQUENCE [LARGE SCALE GENOMIC DNA]</scope>
    <source>
        <strain evidence="1 2">CBS 962.96</strain>
    </source>
</reference>
<evidence type="ECO:0000313" key="2">
    <source>
        <dbReference type="Proteomes" id="UP000297245"/>
    </source>
</evidence>
<evidence type="ECO:0008006" key="3">
    <source>
        <dbReference type="Google" id="ProtNLM"/>
    </source>
</evidence>
<name>A0A4S8M119_DENBC</name>
<dbReference type="OrthoDB" id="3247971at2759"/>
<proteinExistence type="predicted"/>
<dbReference type="EMBL" id="ML179204">
    <property type="protein sequence ID" value="THU95273.1"/>
    <property type="molecule type" value="Genomic_DNA"/>
</dbReference>
<feature type="non-terminal residue" evidence="1">
    <location>
        <position position="1"/>
    </location>
</feature>
<dbReference type="Proteomes" id="UP000297245">
    <property type="component" value="Unassembled WGS sequence"/>
</dbReference>
<protein>
    <recommendedName>
        <fullName evidence="3">DUF659 domain-containing protein</fullName>
    </recommendedName>
</protein>
<accession>A0A4S8M119</accession>
<dbReference type="AlphaFoldDB" id="A0A4S8M119"/>
<evidence type="ECO:0000313" key="1">
    <source>
        <dbReference type="EMBL" id="THU95273.1"/>
    </source>
</evidence>